<keyword evidence="3" id="KW-0862">Zinc</keyword>
<dbReference type="PANTHER" id="PTHR31973:SF195">
    <property type="entry name" value="MUDR FAMILY TRANSPOSASE"/>
    <property type="match status" value="1"/>
</dbReference>
<evidence type="ECO:0000256" key="2">
    <source>
        <dbReference type="ARBA" id="ARBA00022771"/>
    </source>
</evidence>
<dbReference type="Proteomes" id="UP000504610">
    <property type="component" value="Chromosome 9"/>
</dbReference>
<dbReference type="Pfam" id="PF10551">
    <property type="entry name" value="MULE"/>
    <property type="match status" value="1"/>
</dbReference>
<dbReference type="PANTHER" id="PTHR31973">
    <property type="entry name" value="POLYPROTEIN, PUTATIVE-RELATED"/>
    <property type="match status" value="1"/>
</dbReference>
<name>A0A9W3CGZ2_RAPSA</name>
<sequence length="590" mass="67520">MFDDSDSASSEDDNFSSYSEFPSEDQESPTLPPKKIYQNFSMSGSKESEEVLLRLEMLSLNLAVGQRYESKANLERRLKLLTVKDLFDYDVDISTRTLFIVKCWIDGYILGELYKNFLGDVGPAVHPKSVGIAITKQFGVKMEYWKSYRTLKFAREIDQGTPESGFERLPSYLYMLIRENPSTVARFQIDENGKFMYVFLAFGASVNGFPFMRKVVVVDGTFLNGRYKGTLLTALIQDGNFQIFPIAFAVVDTENDDSWQWFFMQLKLLIPDDEGLAIISDRHNSIGKAITNVYPLASRVICTYHLYKNIQGRYKGKDAFRLVKKAARCFRMSEFTQIFEQIEAINLAIHGYLQRADVRLWTRVHFPGERYNLMTTKIAESMNRALSNARGLNIVRILELIRREDARSQRTTLTRGVEKLLHLSKPLRELGRVTAARDLTVQRIDDHHTEVKYGSSDESLHVVNLVERKCTCRCFELEKLPCVHAIAAAEYMNVSRISLCSLYYTSNYFVSAYAESVMPVDSAQPVPEIVANEPCLPQTVRQPPGRLKKNMMKSALEVAYQTNVLGKSTHVLDVDRVVIMRKLVRCRQVL</sequence>
<evidence type="ECO:0000256" key="1">
    <source>
        <dbReference type="ARBA" id="ARBA00022723"/>
    </source>
</evidence>
<dbReference type="InterPro" id="IPR006564">
    <property type="entry name" value="Znf_PMZ"/>
</dbReference>
<dbReference type="AlphaFoldDB" id="A0A9W3CGZ2"/>
<feature type="compositionally biased region" description="Acidic residues" evidence="5">
    <location>
        <begin position="1"/>
        <end position="14"/>
    </location>
</feature>
<feature type="domain" description="SWIM-type" evidence="6">
    <location>
        <begin position="449"/>
        <end position="493"/>
    </location>
</feature>
<evidence type="ECO:0000259" key="6">
    <source>
        <dbReference type="PROSITE" id="PS50966"/>
    </source>
</evidence>
<keyword evidence="1" id="KW-0479">Metal-binding</keyword>
<evidence type="ECO:0000256" key="4">
    <source>
        <dbReference type="PROSITE-ProRule" id="PRU00325"/>
    </source>
</evidence>
<dbReference type="InterPro" id="IPR018289">
    <property type="entry name" value="MULE_transposase_dom"/>
</dbReference>
<feature type="region of interest" description="Disordered" evidence="5">
    <location>
        <begin position="1"/>
        <end position="34"/>
    </location>
</feature>
<reference evidence="7" key="1">
    <citation type="journal article" date="2019" name="Database">
        <title>The radish genome database (RadishGD): an integrated information resource for radish genomics.</title>
        <authorList>
            <person name="Yu H.J."/>
            <person name="Baek S."/>
            <person name="Lee Y.J."/>
            <person name="Cho A."/>
            <person name="Mun J.H."/>
        </authorList>
    </citation>
    <scope>NUCLEOTIDE SEQUENCE [LARGE SCALE GENOMIC DNA]</scope>
    <source>
        <strain evidence="7">cv. WK10039</strain>
    </source>
</reference>
<organism evidence="7 8">
    <name type="scientific">Raphanus sativus</name>
    <name type="common">Radish</name>
    <name type="synonym">Raphanus raphanistrum var. sativus</name>
    <dbReference type="NCBI Taxonomy" id="3726"/>
    <lineage>
        <taxon>Eukaryota</taxon>
        <taxon>Viridiplantae</taxon>
        <taxon>Streptophyta</taxon>
        <taxon>Embryophyta</taxon>
        <taxon>Tracheophyta</taxon>
        <taxon>Spermatophyta</taxon>
        <taxon>Magnoliopsida</taxon>
        <taxon>eudicotyledons</taxon>
        <taxon>Gunneridae</taxon>
        <taxon>Pentapetalae</taxon>
        <taxon>rosids</taxon>
        <taxon>malvids</taxon>
        <taxon>Brassicales</taxon>
        <taxon>Brassicaceae</taxon>
        <taxon>Brassiceae</taxon>
        <taxon>Raphanus</taxon>
    </lineage>
</organism>
<dbReference type="GeneID" id="130500090"/>
<evidence type="ECO:0000256" key="5">
    <source>
        <dbReference type="SAM" id="MobiDB-lite"/>
    </source>
</evidence>
<dbReference type="InterPro" id="IPR007527">
    <property type="entry name" value="Znf_SWIM"/>
</dbReference>
<accession>A0A9W3CGZ2</accession>
<keyword evidence="2 4" id="KW-0863">Zinc-finger</keyword>
<dbReference type="SMART" id="SM00575">
    <property type="entry name" value="ZnF_PMZ"/>
    <property type="match status" value="1"/>
</dbReference>
<reference evidence="8" key="2">
    <citation type="submission" date="2025-08" db="UniProtKB">
        <authorList>
            <consortium name="RefSeq"/>
        </authorList>
    </citation>
    <scope>IDENTIFICATION</scope>
    <source>
        <tissue evidence="8">Leaf</tissue>
    </source>
</reference>
<dbReference type="PROSITE" id="PS50966">
    <property type="entry name" value="ZF_SWIM"/>
    <property type="match status" value="1"/>
</dbReference>
<evidence type="ECO:0000313" key="8">
    <source>
        <dbReference type="RefSeq" id="XP_056850774.1"/>
    </source>
</evidence>
<dbReference type="Pfam" id="PF04434">
    <property type="entry name" value="SWIM"/>
    <property type="match status" value="1"/>
</dbReference>
<dbReference type="KEGG" id="rsz:130500090"/>
<evidence type="ECO:0000313" key="7">
    <source>
        <dbReference type="Proteomes" id="UP000504610"/>
    </source>
</evidence>
<protein>
    <submittedName>
        <fullName evidence="8">Uncharacterized protein LOC130500090</fullName>
    </submittedName>
</protein>
<dbReference type="OrthoDB" id="1103520at2759"/>
<dbReference type="GO" id="GO:0008270">
    <property type="term" value="F:zinc ion binding"/>
    <property type="evidence" value="ECO:0007669"/>
    <property type="project" value="UniProtKB-KW"/>
</dbReference>
<keyword evidence="7" id="KW-1185">Reference proteome</keyword>
<evidence type="ECO:0000256" key="3">
    <source>
        <dbReference type="ARBA" id="ARBA00022833"/>
    </source>
</evidence>
<dbReference type="RefSeq" id="XP_056850774.1">
    <property type="nucleotide sequence ID" value="XM_056994794.1"/>
</dbReference>
<proteinExistence type="predicted"/>
<gene>
    <name evidence="8" type="primary">LOC130500090</name>
</gene>